<proteinExistence type="predicted"/>
<organism evidence="1">
    <name type="scientific">marine metagenome</name>
    <dbReference type="NCBI Taxonomy" id="408172"/>
    <lineage>
        <taxon>unclassified sequences</taxon>
        <taxon>metagenomes</taxon>
        <taxon>ecological metagenomes</taxon>
    </lineage>
</organism>
<feature type="non-terminal residue" evidence="1">
    <location>
        <position position="1"/>
    </location>
</feature>
<reference evidence="1" key="1">
    <citation type="submission" date="2018-05" db="EMBL/GenBank/DDBJ databases">
        <authorList>
            <person name="Lanie J.A."/>
            <person name="Ng W.-L."/>
            <person name="Kazmierczak K.M."/>
            <person name="Andrzejewski T.M."/>
            <person name="Davidsen T.M."/>
            <person name="Wayne K.J."/>
            <person name="Tettelin H."/>
            <person name="Glass J.I."/>
            <person name="Rusch D."/>
            <person name="Podicherti R."/>
            <person name="Tsui H.-C.T."/>
            <person name="Winkler M.E."/>
        </authorList>
    </citation>
    <scope>NUCLEOTIDE SEQUENCE</scope>
</reference>
<gene>
    <name evidence="1" type="ORF">METZ01_LOCUS155468</name>
</gene>
<evidence type="ECO:0000313" key="1">
    <source>
        <dbReference type="EMBL" id="SVB02614.1"/>
    </source>
</evidence>
<dbReference type="AlphaFoldDB" id="A0A382AMJ8"/>
<dbReference type="EMBL" id="UINC01025987">
    <property type="protein sequence ID" value="SVB02614.1"/>
    <property type="molecule type" value="Genomic_DNA"/>
</dbReference>
<name>A0A382AMJ8_9ZZZZ</name>
<sequence>SVVSRMASLSLNSSTSDFSAASLSLTSEYGNLWFDLLKHRPERPPHEDLWAGFHTISEMDRKN</sequence>
<accession>A0A382AMJ8</accession>
<protein>
    <submittedName>
        <fullName evidence="1">Uncharacterized protein</fullName>
    </submittedName>
</protein>